<dbReference type="EMBL" id="JAZDWZ010000002">
    <property type="protein sequence ID" value="MEE3928154.1"/>
    <property type="molecule type" value="Genomic_DNA"/>
</dbReference>
<dbReference type="NCBIfam" id="NF045850">
    <property type="entry name" value="ABC_Mplas_LP"/>
    <property type="match status" value="1"/>
</dbReference>
<keyword evidence="1" id="KW-0732">Signal</keyword>
<proteinExistence type="predicted"/>
<reference evidence="2" key="1">
    <citation type="submission" date="2024-01" db="EMBL/GenBank/DDBJ databases">
        <title>Genome sequence of Mycoplasma ciconiae type strain DSM 25251.</title>
        <authorList>
            <person name="Spergser J."/>
        </authorList>
    </citation>
    <scope>NUCLEOTIDE SEQUENCE [LARGE SCALE GENOMIC DNA]</scope>
    <source>
        <strain evidence="2">DSM 25251</strain>
    </source>
</reference>
<feature type="signal peptide" evidence="1">
    <location>
        <begin position="1"/>
        <end position="23"/>
    </location>
</feature>
<comment type="caution">
    <text evidence="2">The sequence shown here is derived from an EMBL/GenBank/DDBJ whole genome shotgun (WGS) entry which is preliminary data.</text>
</comment>
<name>A0ABU7MKW4_9BACT</name>
<sequence length="940" mass="109091">MKKIKMLLTFSMASAATIPFVFVACSNNSTKEQTPQISLEREITFNSSKNINSGNYFMDSSTVLETNIRENDPLSTISAAQLFRIQTLKEPQYNLTPANEENRYSLLKPGLARYKMEHAFKVYVVILKDNKEEIITFDNDNVDLSIEVPNYSLDQYVFATTNDKKSINSPYFKEVMSKALRFEIEVKKGNYWVDSTGQKTDYEINALDFWYGFLRSYYTGFFQRRFRGHNGNIADSANSDAYNLEKVKDNSKWAGTLFTNTQQFRINGLDSTKFIDFEKLNDSNFLAPKNAVKDNKLVFETLDVNDAANTQFEFFDLLLAKSLIFNAAPSAYINQLKQQYPLEDTFEKNTNDNKQKVYKNGQGIVYQVGTYYYGTSGFANNLYAGAYYPDKNLSQDNSKVVFVKNKNYVDKEFVNSESNLEKINFVTKQNLNQEQEFNNFINGDNTILNYDQLNTQQKNLIQKDIKENKFNSLYFKELKKNKSIGLTYFNVTPAPGILSTQEAKDNFTKIAFNENFAKLVYSANFDEINKGFKGAEFDQNRKSIGSGFFENMSVSFRNLLNLALNYDFINNDLYQNKNLWLTNAAPDAKFGGSNQSESKIKTPRDAAKLINELILFDYNGDILMLQENEIDQANPYKSKYFNQAKEQIKKLLDKFYSDNNLDANQKISWVVYNSKLLNTKEEETFKKAINVWKELDNRLDPQFILLSDPQKINSTFGISGNGNNSFAQYTEYQYEYDSLSPYLDKITHNIGMSPFALWYKFSVLDPNDKLAQNFPQLTRFAKEMKSQFEKGNLKYNEFNVDGSVQNRRMIEWDDLNKLDSYEERNLYLAAEYNKDKQTYENKGFGGFGYKWDNQLADFVIDNITEQSKFAKHFIKISTNEQLAQLLKELNLWRGFYIDLDKSIPSINRAQILISQKYIKPVIAYNNVMYVRDWKVQKDKK</sequence>
<evidence type="ECO:0008006" key="4">
    <source>
        <dbReference type="Google" id="ProtNLM"/>
    </source>
</evidence>
<dbReference type="PROSITE" id="PS51257">
    <property type="entry name" value="PROKAR_LIPOPROTEIN"/>
    <property type="match status" value="1"/>
</dbReference>
<keyword evidence="3" id="KW-1185">Reference proteome</keyword>
<protein>
    <recommendedName>
        <fullName evidence="4">Lipoprotein</fullName>
    </recommendedName>
</protein>
<dbReference type="RefSeq" id="WP_330500566.1">
    <property type="nucleotide sequence ID" value="NZ_JAZDWZ010000002.1"/>
</dbReference>
<evidence type="ECO:0000256" key="1">
    <source>
        <dbReference type="SAM" id="SignalP"/>
    </source>
</evidence>
<organism evidence="2 3">
    <name type="scientific">Mycoplasmopsis ciconiae</name>
    <dbReference type="NCBI Taxonomy" id="561067"/>
    <lineage>
        <taxon>Bacteria</taxon>
        <taxon>Bacillati</taxon>
        <taxon>Mycoplasmatota</taxon>
        <taxon>Mycoplasmoidales</taxon>
        <taxon>Metamycoplasmataceae</taxon>
        <taxon>Mycoplasmopsis</taxon>
    </lineage>
</organism>
<dbReference type="Proteomes" id="UP001344817">
    <property type="component" value="Unassembled WGS sequence"/>
</dbReference>
<accession>A0ABU7MKW4</accession>
<evidence type="ECO:0000313" key="3">
    <source>
        <dbReference type="Proteomes" id="UP001344817"/>
    </source>
</evidence>
<evidence type="ECO:0000313" key="2">
    <source>
        <dbReference type="EMBL" id="MEE3928154.1"/>
    </source>
</evidence>
<feature type="chain" id="PRO_5045293762" description="Lipoprotein" evidence="1">
    <location>
        <begin position="24"/>
        <end position="940"/>
    </location>
</feature>
<gene>
    <name evidence="2" type="ORF">V2E24_01000</name>
</gene>